<keyword evidence="3" id="KW-1185">Reference proteome</keyword>
<evidence type="ECO:0000313" key="2">
    <source>
        <dbReference type="EMBL" id="GAA0725400.1"/>
    </source>
</evidence>
<dbReference type="EMBL" id="BAAACF010000001">
    <property type="protein sequence ID" value="GAA0725400.1"/>
    <property type="molecule type" value="Genomic_DNA"/>
</dbReference>
<feature type="transmembrane region" description="Helical" evidence="1">
    <location>
        <begin position="72"/>
        <end position="91"/>
    </location>
</feature>
<accession>A0ABN1J0X7</accession>
<proteinExistence type="predicted"/>
<keyword evidence="1" id="KW-0812">Transmembrane</keyword>
<protein>
    <submittedName>
        <fullName evidence="2">Uncharacterized protein</fullName>
    </submittedName>
</protein>
<feature type="transmembrane region" description="Helical" evidence="1">
    <location>
        <begin position="39"/>
        <end position="60"/>
    </location>
</feature>
<keyword evidence="1" id="KW-0472">Membrane</keyword>
<comment type="caution">
    <text evidence="2">The sequence shown here is derived from an EMBL/GenBank/DDBJ whole genome shotgun (WGS) entry which is preliminary data.</text>
</comment>
<name>A0ABN1J0X7_9CLOT</name>
<keyword evidence="1" id="KW-1133">Transmembrane helix</keyword>
<dbReference type="RefSeq" id="WP_343769375.1">
    <property type="nucleotide sequence ID" value="NZ_BAAACF010000001.1"/>
</dbReference>
<evidence type="ECO:0000256" key="1">
    <source>
        <dbReference type="SAM" id="Phobius"/>
    </source>
</evidence>
<sequence>MSEEKMELEEKIEPENNLEENNIETTVVSKEPNLFISNLINVAIMAAIAVIAYFIFDMIILRVLGYKFIKEYMITGVLIIYVVVTIIYPVFKKNTK</sequence>
<gene>
    <name evidence="2" type="ORF">GCM10008905_20680</name>
</gene>
<organism evidence="2 3">
    <name type="scientific">Clostridium malenominatum</name>
    <dbReference type="NCBI Taxonomy" id="1539"/>
    <lineage>
        <taxon>Bacteria</taxon>
        <taxon>Bacillati</taxon>
        <taxon>Bacillota</taxon>
        <taxon>Clostridia</taxon>
        <taxon>Eubacteriales</taxon>
        <taxon>Clostridiaceae</taxon>
        <taxon>Clostridium</taxon>
    </lineage>
</organism>
<evidence type="ECO:0000313" key="3">
    <source>
        <dbReference type="Proteomes" id="UP001500339"/>
    </source>
</evidence>
<dbReference type="Proteomes" id="UP001500339">
    <property type="component" value="Unassembled WGS sequence"/>
</dbReference>
<reference evidence="2 3" key="1">
    <citation type="journal article" date="2019" name="Int. J. Syst. Evol. Microbiol.">
        <title>The Global Catalogue of Microorganisms (GCM) 10K type strain sequencing project: providing services to taxonomists for standard genome sequencing and annotation.</title>
        <authorList>
            <consortium name="The Broad Institute Genomics Platform"/>
            <consortium name="The Broad Institute Genome Sequencing Center for Infectious Disease"/>
            <person name="Wu L."/>
            <person name="Ma J."/>
        </authorList>
    </citation>
    <scope>NUCLEOTIDE SEQUENCE [LARGE SCALE GENOMIC DNA]</scope>
    <source>
        <strain evidence="2 3">JCM 1405</strain>
    </source>
</reference>